<dbReference type="Gene3D" id="2.70.210.12">
    <property type="entry name" value="GTP1/OBG domain"/>
    <property type="match status" value="1"/>
</dbReference>
<evidence type="ECO:0000313" key="3">
    <source>
        <dbReference type="EMBL" id="KAK6939414.1"/>
    </source>
</evidence>
<reference evidence="3 4" key="1">
    <citation type="submission" date="2023-12" db="EMBL/GenBank/DDBJ databases">
        <title>A high-quality genome assembly for Dillenia turbinata (Dilleniales).</title>
        <authorList>
            <person name="Chanderbali A."/>
        </authorList>
    </citation>
    <scope>NUCLEOTIDE SEQUENCE [LARGE SCALE GENOMIC DNA]</scope>
    <source>
        <strain evidence="3">LSX21</strain>
        <tissue evidence="3">Leaf</tissue>
    </source>
</reference>
<keyword evidence="4" id="KW-1185">Reference proteome</keyword>
<dbReference type="InterPro" id="IPR036726">
    <property type="entry name" value="GTP1_OBG_dom_sf"/>
</dbReference>
<accession>A0AAN8VSQ9</accession>
<feature type="domain" description="Obg" evidence="2">
    <location>
        <begin position="191"/>
        <end position="287"/>
    </location>
</feature>
<gene>
    <name evidence="3" type="ORF">RJ641_028945</name>
</gene>
<dbReference type="AlphaFoldDB" id="A0AAN8VSQ9"/>
<dbReference type="PROSITE" id="PS51883">
    <property type="entry name" value="OBG"/>
    <property type="match status" value="1"/>
</dbReference>
<dbReference type="PANTHER" id="PTHR11702">
    <property type="entry name" value="DEVELOPMENTALLY REGULATED GTP-BINDING PROTEIN-RELATED"/>
    <property type="match status" value="1"/>
</dbReference>
<evidence type="ECO:0000313" key="4">
    <source>
        <dbReference type="Proteomes" id="UP001370490"/>
    </source>
</evidence>
<name>A0AAN8VSQ9_9MAGN</name>
<feature type="non-terminal residue" evidence="3">
    <location>
        <position position="292"/>
    </location>
</feature>
<protein>
    <recommendedName>
        <fullName evidence="2">Obg domain-containing protein</fullName>
    </recommendedName>
</protein>
<dbReference type="InterPro" id="IPR006169">
    <property type="entry name" value="GTP1_OBG_dom"/>
</dbReference>
<proteinExistence type="predicted"/>
<dbReference type="Proteomes" id="UP001370490">
    <property type="component" value="Unassembled WGS sequence"/>
</dbReference>
<dbReference type="SUPFAM" id="SSF82051">
    <property type="entry name" value="Obg GTP-binding protein N-terminal domain"/>
    <property type="match status" value="1"/>
</dbReference>
<dbReference type="GO" id="GO:0005739">
    <property type="term" value="C:mitochondrion"/>
    <property type="evidence" value="ECO:0007669"/>
    <property type="project" value="TreeGrafter"/>
</dbReference>
<feature type="compositionally biased region" description="Basic and acidic residues" evidence="1">
    <location>
        <begin position="139"/>
        <end position="152"/>
    </location>
</feature>
<comment type="caution">
    <text evidence="3">The sequence shown here is derived from an EMBL/GenBank/DDBJ whole genome shotgun (WGS) entry which is preliminary data.</text>
</comment>
<dbReference type="PANTHER" id="PTHR11702:SF39">
    <property type="entry name" value="GTP-BINDING PROTEIN OBGC2-RELATED"/>
    <property type="match status" value="1"/>
</dbReference>
<dbReference type="GO" id="GO:0003924">
    <property type="term" value="F:GTPase activity"/>
    <property type="evidence" value="ECO:0007669"/>
    <property type="project" value="InterPro"/>
</dbReference>
<organism evidence="3 4">
    <name type="scientific">Dillenia turbinata</name>
    <dbReference type="NCBI Taxonomy" id="194707"/>
    <lineage>
        <taxon>Eukaryota</taxon>
        <taxon>Viridiplantae</taxon>
        <taxon>Streptophyta</taxon>
        <taxon>Embryophyta</taxon>
        <taxon>Tracheophyta</taxon>
        <taxon>Spermatophyta</taxon>
        <taxon>Magnoliopsida</taxon>
        <taxon>eudicotyledons</taxon>
        <taxon>Gunneridae</taxon>
        <taxon>Pentapetalae</taxon>
        <taxon>Dilleniales</taxon>
        <taxon>Dilleniaceae</taxon>
        <taxon>Dillenia</taxon>
    </lineage>
</organism>
<dbReference type="InterPro" id="IPR045086">
    <property type="entry name" value="OBG_GTPase"/>
</dbReference>
<sequence length="292" mass="33035">MKYGFGVWGLVIGFIKWEGWHTRACMVLHLDHCIGVDLPMHGLAKMENEIGFPFRMVASLIDHLFVHGIWPWMSNRFIPQRIDPRNIQHCTIRCAVAKSKDSTNPYPNTLIREPRKYYDRAMGILSMPTQRPSSSKGKPKQEKDKETRKGSYKRDFDGSFILPMGEHGVSQEEPIQCEAWRQFDAMGVLTSQLHDGFAAPTLRNPVPVGTVVKRKGGNLLVDLARLGDEILVARGGQEGISLLEMSEHIRKKLLALTRNLMRDENDKVLVLGQPGEEVSWELILRVVADVGL</sequence>
<evidence type="ECO:0000256" key="1">
    <source>
        <dbReference type="SAM" id="MobiDB-lite"/>
    </source>
</evidence>
<feature type="compositionally biased region" description="Polar residues" evidence="1">
    <location>
        <begin position="127"/>
        <end position="136"/>
    </location>
</feature>
<dbReference type="GO" id="GO:0042254">
    <property type="term" value="P:ribosome biogenesis"/>
    <property type="evidence" value="ECO:0007669"/>
    <property type="project" value="UniProtKB-UniRule"/>
</dbReference>
<dbReference type="EMBL" id="JBAMMX010000005">
    <property type="protein sequence ID" value="KAK6939414.1"/>
    <property type="molecule type" value="Genomic_DNA"/>
</dbReference>
<feature type="region of interest" description="Disordered" evidence="1">
    <location>
        <begin position="127"/>
        <end position="152"/>
    </location>
</feature>
<evidence type="ECO:0000259" key="2">
    <source>
        <dbReference type="PROSITE" id="PS51883"/>
    </source>
</evidence>
<dbReference type="GO" id="GO:0005525">
    <property type="term" value="F:GTP binding"/>
    <property type="evidence" value="ECO:0007669"/>
    <property type="project" value="InterPro"/>
</dbReference>